<name>A0A096XHJ1_VIBCL</name>
<dbReference type="GO" id="GO:0009003">
    <property type="term" value="F:signal peptidase activity"/>
    <property type="evidence" value="ECO:0007669"/>
    <property type="project" value="UniProtKB-EC"/>
</dbReference>
<keyword evidence="3" id="KW-1133">Transmembrane helix</keyword>
<evidence type="ECO:0000259" key="4">
    <source>
        <dbReference type="Pfam" id="PF10502"/>
    </source>
</evidence>
<evidence type="ECO:0000313" key="5">
    <source>
        <dbReference type="EMBL" id="AHM25191.1"/>
    </source>
</evidence>
<dbReference type="SUPFAM" id="SSF51306">
    <property type="entry name" value="LexA/Signal peptidase"/>
    <property type="match status" value="1"/>
</dbReference>
<evidence type="ECO:0000256" key="1">
    <source>
        <dbReference type="ARBA" id="ARBA00000677"/>
    </source>
</evidence>
<keyword evidence="3" id="KW-0472">Membrane</keyword>
<protein>
    <recommendedName>
        <fullName evidence="2">signal peptidase I</fullName>
        <ecNumber evidence="2">3.4.21.89</ecNumber>
    </recommendedName>
</protein>
<dbReference type="InterPro" id="IPR036286">
    <property type="entry name" value="LexA/Signal_pep-like_sf"/>
</dbReference>
<evidence type="ECO:0000256" key="2">
    <source>
        <dbReference type="ARBA" id="ARBA00013208"/>
    </source>
</evidence>
<dbReference type="EC" id="3.4.21.89" evidence="2"/>
<dbReference type="GO" id="GO:0006465">
    <property type="term" value="P:signal peptide processing"/>
    <property type="evidence" value="ECO:0007669"/>
    <property type="project" value="InterPro"/>
</dbReference>
<dbReference type="Pfam" id="PF10502">
    <property type="entry name" value="Peptidase_S26"/>
    <property type="match status" value="1"/>
</dbReference>
<dbReference type="PROSITE" id="PS00760">
    <property type="entry name" value="SPASE_I_2"/>
    <property type="match status" value="1"/>
</dbReference>
<sequence length="170" mass="19588">MQILRKRMPWRPYLIRLTVLALIMALVGTYAMMRYRIGIDTQQERCLPDTTVYLIDLWNKEPVKDGLYAFHSKGLAPLYNDGTRMLKRLTGMPGDEVNVTPEHVLVNGAEVSTGMELAQRLGVAESQFSRSLTLQENEYWFSGEAATSFDSRYWNAVKREQIVGRAWPLW</sequence>
<feature type="domain" description="Peptidase S26" evidence="4">
    <location>
        <begin position="18"/>
        <end position="167"/>
    </location>
</feature>
<evidence type="ECO:0000256" key="3">
    <source>
        <dbReference type="SAM" id="Phobius"/>
    </source>
</evidence>
<dbReference type="InterPro" id="IPR019533">
    <property type="entry name" value="Peptidase_S26"/>
</dbReference>
<dbReference type="GO" id="GO:0016020">
    <property type="term" value="C:membrane"/>
    <property type="evidence" value="ECO:0007669"/>
    <property type="project" value="InterPro"/>
</dbReference>
<accession>A0A096XHJ1</accession>
<dbReference type="AlphaFoldDB" id="A0A096XHJ1"/>
<dbReference type="InterPro" id="IPR019757">
    <property type="entry name" value="Pept_S26A_signal_pept_1_Lys-AS"/>
</dbReference>
<dbReference type="EMBL" id="KC886258">
    <property type="protein sequence ID" value="AHM25191.1"/>
    <property type="molecule type" value="Genomic_DNA"/>
</dbReference>
<feature type="transmembrane region" description="Helical" evidence="3">
    <location>
        <begin position="12"/>
        <end position="33"/>
    </location>
</feature>
<organism evidence="5">
    <name type="scientific">Vibrio cholerae VC833</name>
    <dbReference type="NCBI Taxonomy" id="1306408"/>
    <lineage>
        <taxon>Bacteria</taxon>
        <taxon>Pseudomonadati</taxon>
        <taxon>Pseudomonadota</taxon>
        <taxon>Gammaproteobacteria</taxon>
        <taxon>Vibrionales</taxon>
        <taxon>Vibrionaceae</taxon>
        <taxon>Vibrio</taxon>
    </lineage>
</organism>
<dbReference type="Gene3D" id="2.10.109.10">
    <property type="entry name" value="Umud Fragment, subunit A"/>
    <property type="match status" value="1"/>
</dbReference>
<gene>
    <name evidence="5" type="ORF">K531_00265</name>
</gene>
<dbReference type="GO" id="GO:0004252">
    <property type="term" value="F:serine-type endopeptidase activity"/>
    <property type="evidence" value="ECO:0007669"/>
    <property type="project" value="InterPro"/>
</dbReference>
<keyword evidence="3" id="KW-0812">Transmembrane</keyword>
<comment type="catalytic activity">
    <reaction evidence="1">
        <text>Cleavage of hydrophobic, N-terminal signal or leader sequences from secreted and periplasmic proteins.</text>
        <dbReference type="EC" id="3.4.21.89"/>
    </reaction>
</comment>
<proteinExistence type="predicted"/>
<reference evidence="5" key="1">
    <citation type="journal article" date="2014" name="PLoS ONE">
        <title>Worldwide Occurrence of Integrative Conjugative Element Encoding Multidrug Resistance Determinants in Epidemic Vibrio cholerae O1.</title>
        <authorList>
            <person name="Marin M.A."/>
            <person name="Fonseca E.L."/>
            <person name="Andrade B.N."/>
            <person name="Cabral A.C."/>
            <person name="Vicente A.C."/>
        </authorList>
    </citation>
    <scope>NUCLEOTIDE SEQUENCE</scope>
    <source>
        <strain evidence="5">VC833</strain>
    </source>
</reference>